<dbReference type="Proteomes" id="UP001500866">
    <property type="component" value="Unassembled WGS sequence"/>
</dbReference>
<sequence>MKPVITVIGSINMDLITITDDFPQQGETVIGKSFETKPGGKGANQAVSAARLGAQIQMVGKVGMDAFGTEMMAMFEREGIQADGVGQNPDTSTGIASITISNNDNRIIVAPGANHTVDAAYITEFNEVIRTSDVVLIQFELPLSAIMDAIDLCAAVGTPLIINPAPAAELPDEYWLKAAYITPNETEATKLFTDVDVSVLERLQSKLIVTKGSSGVSYQEQLIPAYPVETLDTTGAGDAFNGALAVALAEGKDVYEAIRFANGAAALAVQKVGAQEGMPTRKELDAFLTGT</sequence>
<feature type="binding site" evidence="12">
    <location>
        <position position="262"/>
    </location>
    <ligand>
        <name>ATP</name>
        <dbReference type="ChEBI" id="CHEBI:30616"/>
    </ligand>
</feature>
<evidence type="ECO:0000256" key="2">
    <source>
        <dbReference type="ARBA" id="ARBA00012035"/>
    </source>
</evidence>
<protein>
    <recommendedName>
        <fullName evidence="3 12">Ribokinase</fullName>
        <shortName evidence="12">RK</shortName>
        <ecNumber evidence="2 12">2.7.1.15</ecNumber>
    </recommendedName>
</protein>
<dbReference type="PRINTS" id="PR00990">
    <property type="entry name" value="RIBOKINASE"/>
</dbReference>
<feature type="binding site" evidence="12">
    <location>
        <position position="232"/>
    </location>
    <ligand>
        <name>K(+)</name>
        <dbReference type="ChEBI" id="CHEBI:29103"/>
    </ligand>
</feature>
<dbReference type="SUPFAM" id="SSF53613">
    <property type="entry name" value="Ribokinase-like"/>
    <property type="match status" value="1"/>
</dbReference>
<keyword evidence="10 12" id="KW-0630">Potassium</keyword>
<keyword evidence="5 12" id="KW-0479">Metal-binding</keyword>
<dbReference type="PANTHER" id="PTHR10584">
    <property type="entry name" value="SUGAR KINASE"/>
    <property type="match status" value="1"/>
</dbReference>
<evidence type="ECO:0000313" key="14">
    <source>
        <dbReference type="EMBL" id="GAA0607203.1"/>
    </source>
</evidence>
<feature type="binding site" evidence="12">
    <location>
        <position position="268"/>
    </location>
    <ligand>
        <name>K(+)</name>
        <dbReference type="ChEBI" id="CHEBI:29103"/>
    </ligand>
</feature>
<comment type="subcellular location">
    <subcellularLocation>
        <location evidence="12">Cytoplasm</location>
    </subcellularLocation>
</comment>
<evidence type="ECO:0000256" key="7">
    <source>
        <dbReference type="ARBA" id="ARBA00022777"/>
    </source>
</evidence>
<dbReference type="InterPro" id="IPR002139">
    <property type="entry name" value="Ribo/fructo_kinase"/>
</dbReference>
<dbReference type="RefSeq" id="WP_343813752.1">
    <property type="nucleotide sequence ID" value="NZ_BAAADS010000018.1"/>
</dbReference>
<keyword evidence="4 12" id="KW-0808">Transferase</keyword>
<dbReference type="InterPro" id="IPR002173">
    <property type="entry name" value="Carboh/pur_kinase_PfkB_CS"/>
</dbReference>
<dbReference type="EMBL" id="BAAADS010000018">
    <property type="protein sequence ID" value="GAA0607203.1"/>
    <property type="molecule type" value="Genomic_DNA"/>
</dbReference>
<evidence type="ECO:0000256" key="10">
    <source>
        <dbReference type="ARBA" id="ARBA00022958"/>
    </source>
</evidence>
<feature type="binding site" evidence="12">
    <location>
        <position position="271"/>
    </location>
    <ligand>
        <name>K(+)</name>
        <dbReference type="ChEBI" id="CHEBI:29103"/>
    </ligand>
</feature>
<evidence type="ECO:0000259" key="13">
    <source>
        <dbReference type="Pfam" id="PF00294"/>
    </source>
</evidence>
<dbReference type="InterPro" id="IPR029056">
    <property type="entry name" value="Ribokinase-like"/>
</dbReference>
<dbReference type="InterPro" id="IPR011877">
    <property type="entry name" value="Ribokinase"/>
</dbReference>
<evidence type="ECO:0000313" key="15">
    <source>
        <dbReference type="Proteomes" id="UP001500866"/>
    </source>
</evidence>
<name>A0ABN1GA23_9BACI</name>
<evidence type="ECO:0000256" key="9">
    <source>
        <dbReference type="ARBA" id="ARBA00022842"/>
    </source>
</evidence>
<comment type="caution">
    <text evidence="14">The sequence shown here is derived from an EMBL/GenBank/DDBJ whole genome shotgun (WGS) entry which is preliminary data.</text>
</comment>
<accession>A0ABN1GA23</accession>
<evidence type="ECO:0000256" key="6">
    <source>
        <dbReference type="ARBA" id="ARBA00022741"/>
    </source>
</evidence>
<comment type="caution">
    <text evidence="12">Lacks conserved residue(s) required for the propagation of feature annotation.</text>
</comment>
<feature type="active site" description="Proton acceptor" evidence="12">
    <location>
        <position position="238"/>
    </location>
</feature>
<dbReference type="HAMAP" id="MF_01987">
    <property type="entry name" value="Ribokinase"/>
    <property type="match status" value="1"/>
</dbReference>
<dbReference type="PROSITE" id="PS00584">
    <property type="entry name" value="PFKB_KINASES_2"/>
    <property type="match status" value="1"/>
</dbReference>
<evidence type="ECO:0000256" key="5">
    <source>
        <dbReference type="ARBA" id="ARBA00022723"/>
    </source>
</evidence>
<comment type="function">
    <text evidence="12">Catalyzes the phosphorylation of ribose at O-5 in a reaction requiring ATP and magnesium. The resulting D-ribose-5-phosphate can then be used either for sythesis of nucleotides, histidine, and tryptophan, or as a component of the pentose phosphate pathway.</text>
</comment>
<feature type="binding site" evidence="12">
    <location>
        <begin position="237"/>
        <end position="238"/>
    </location>
    <ligand>
        <name>ATP</name>
        <dbReference type="ChEBI" id="CHEBI:30616"/>
    </ligand>
</feature>
<keyword evidence="12" id="KW-0963">Cytoplasm</keyword>
<feature type="binding site" evidence="12">
    <location>
        <begin position="210"/>
        <end position="215"/>
    </location>
    <ligand>
        <name>ATP</name>
        <dbReference type="ChEBI" id="CHEBI:30616"/>
    </ligand>
</feature>
<keyword evidence="15" id="KW-1185">Reference proteome</keyword>
<dbReference type="PANTHER" id="PTHR10584:SF166">
    <property type="entry name" value="RIBOKINASE"/>
    <property type="match status" value="1"/>
</dbReference>
<feature type="binding site" evidence="12">
    <location>
        <position position="234"/>
    </location>
    <ligand>
        <name>K(+)</name>
        <dbReference type="ChEBI" id="CHEBI:29103"/>
    </ligand>
</feature>
<keyword evidence="7 12" id="KW-0418">Kinase</keyword>
<dbReference type="Gene3D" id="3.40.1190.20">
    <property type="match status" value="1"/>
</dbReference>
<comment type="similarity">
    <text evidence="1">Belongs to the carbohydrate kinase pfkB family.</text>
</comment>
<keyword evidence="9 12" id="KW-0460">Magnesium</keyword>
<organism evidence="14 15">
    <name type="scientific">Virgibacillus siamensis</name>
    <dbReference type="NCBI Taxonomy" id="480071"/>
    <lineage>
        <taxon>Bacteria</taxon>
        <taxon>Bacillati</taxon>
        <taxon>Bacillota</taxon>
        <taxon>Bacilli</taxon>
        <taxon>Bacillales</taxon>
        <taxon>Bacillaceae</taxon>
        <taxon>Virgibacillus</taxon>
    </lineage>
</organism>
<evidence type="ECO:0000256" key="3">
    <source>
        <dbReference type="ARBA" id="ARBA00016943"/>
    </source>
</evidence>
<evidence type="ECO:0000256" key="4">
    <source>
        <dbReference type="ARBA" id="ARBA00022679"/>
    </source>
</evidence>
<feature type="binding site" evidence="12">
    <location>
        <position position="184"/>
    </location>
    <ligand>
        <name>ATP</name>
        <dbReference type="ChEBI" id="CHEBI:30616"/>
    </ligand>
</feature>
<comment type="subunit">
    <text evidence="12">Homodimer.</text>
</comment>
<feature type="binding site" evidence="12">
    <location>
        <begin position="12"/>
        <end position="14"/>
    </location>
    <ligand>
        <name>substrate</name>
    </ligand>
</feature>
<evidence type="ECO:0000256" key="12">
    <source>
        <dbReference type="HAMAP-Rule" id="MF_01987"/>
    </source>
</evidence>
<evidence type="ECO:0000256" key="1">
    <source>
        <dbReference type="ARBA" id="ARBA00005380"/>
    </source>
</evidence>
<proteinExistence type="inferred from homology"/>
<comment type="similarity">
    <text evidence="12">Belongs to the carbohydrate kinase PfkB family. Ribokinase subfamily.</text>
</comment>
<dbReference type="InterPro" id="IPR011611">
    <property type="entry name" value="PfkB_dom"/>
</dbReference>
<evidence type="ECO:0000256" key="8">
    <source>
        <dbReference type="ARBA" id="ARBA00022840"/>
    </source>
</evidence>
<feature type="binding site" evidence="12">
    <location>
        <position position="238"/>
    </location>
    <ligand>
        <name>substrate</name>
    </ligand>
</feature>
<feature type="binding site" evidence="12">
    <location>
        <position position="140"/>
    </location>
    <ligand>
        <name>substrate</name>
    </ligand>
</feature>
<feature type="binding site" evidence="12">
    <location>
        <begin position="40"/>
        <end position="44"/>
    </location>
    <ligand>
        <name>substrate</name>
    </ligand>
</feature>
<dbReference type="EC" id="2.7.1.15" evidence="2 12"/>
<keyword evidence="6 12" id="KW-0547">Nucleotide-binding</keyword>
<evidence type="ECO:0000256" key="11">
    <source>
        <dbReference type="ARBA" id="ARBA00023277"/>
    </source>
</evidence>
<comment type="catalytic activity">
    <reaction evidence="12">
        <text>D-ribose + ATP = D-ribose 5-phosphate + ADP + H(+)</text>
        <dbReference type="Rhea" id="RHEA:13697"/>
        <dbReference type="ChEBI" id="CHEBI:15378"/>
        <dbReference type="ChEBI" id="CHEBI:30616"/>
        <dbReference type="ChEBI" id="CHEBI:47013"/>
        <dbReference type="ChEBI" id="CHEBI:78346"/>
        <dbReference type="ChEBI" id="CHEBI:456216"/>
        <dbReference type="EC" id="2.7.1.15"/>
    </reaction>
</comment>
<reference evidence="14 15" key="1">
    <citation type="journal article" date="2019" name="Int. J. Syst. Evol. Microbiol.">
        <title>The Global Catalogue of Microorganisms (GCM) 10K type strain sequencing project: providing services to taxonomists for standard genome sequencing and annotation.</title>
        <authorList>
            <consortium name="The Broad Institute Genomics Platform"/>
            <consortium name="The Broad Institute Genome Sequencing Center for Infectious Disease"/>
            <person name="Wu L."/>
            <person name="Ma J."/>
        </authorList>
    </citation>
    <scope>NUCLEOTIDE SEQUENCE [LARGE SCALE GENOMIC DNA]</scope>
    <source>
        <strain evidence="14 15">JCM 15395</strain>
    </source>
</reference>
<keyword evidence="11 12" id="KW-0119">Carbohydrate metabolism</keyword>
<dbReference type="Pfam" id="PF00294">
    <property type="entry name" value="PfkB"/>
    <property type="match status" value="1"/>
</dbReference>
<comment type="cofactor">
    <cofactor evidence="12">
        <name>Mg(2+)</name>
        <dbReference type="ChEBI" id="CHEBI:18420"/>
    </cofactor>
    <text evidence="12">Requires a divalent cation, most likely magnesium in vivo, as an electrophilic catalyst to aid phosphoryl group transfer. It is the chelate of the metal and the nucleotide that is the actual substrate.</text>
</comment>
<dbReference type="CDD" id="cd01174">
    <property type="entry name" value="ribokinase"/>
    <property type="match status" value="1"/>
</dbReference>
<feature type="domain" description="Carbohydrate kinase PfkB" evidence="13">
    <location>
        <begin position="5"/>
        <end position="281"/>
    </location>
</feature>
<comment type="activity regulation">
    <text evidence="12">Activated by a monovalent cation that binds near, but not in, the active site. The most likely occupant of the site in vivo is potassium. Ion binding induces a conformational change that may alter substrate affinity.</text>
</comment>
<keyword evidence="8 12" id="KW-0067">ATP-binding</keyword>
<feature type="binding site" evidence="12">
    <location>
        <position position="273"/>
    </location>
    <ligand>
        <name>K(+)</name>
        <dbReference type="ChEBI" id="CHEBI:29103"/>
    </ligand>
</feature>
<gene>
    <name evidence="12 14" type="primary">rbsK</name>
    <name evidence="14" type="ORF">GCM10009001_25620</name>
</gene>
<dbReference type="NCBIfam" id="TIGR02152">
    <property type="entry name" value="D_ribokin_bact"/>
    <property type="match status" value="1"/>
</dbReference>
<comment type="pathway">
    <text evidence="12">Carbohydrate metabolism; D-ribose degradation; D-ribose 5-phosphate from beta-D-ribopyranose: step 2/2.</text>
</comment>